<dbReference type="EMBL" id="CP104003">
    <property type="protein sequence ID" value="UWM54120.1"/>
    <property type="molecule type" value="Genomic_DNA"/>
</dbReference>
<evidence type="ECO:0000313" key="3">
    <source>
        <dbReference type="EMBL" id="UWM54120.1"/>
    </source>
</evidence>
<dbReference type="AlphaFoldDB" id="A0A9E7U4B9"/>
<evidence type="ECO:0000256" key="1">
    <source>
        <dbReference type="ARBA" id="ARBA00023172"/>
    </source>
</evidence>
<proteinExistence type="predicted"/>
<organism evidence="3 4">
    <name type="scientific">Salinirubellus salinus</name>
    <dbReference type="NCBI Taxonomy" id="1364945"/>
    <lineage>
        <taxon>Archaea</taxon>
        <taxon>Methanobacteriati</taxon>
        <taxon>Methanobacteriota</taxon>
        <taxon>Stenosarchaea group</taxon>
        <taxon>Halobacteria</taxon>
        <taxon>Halobacteriales</taxon>
        <taxon>Natronomonadaceae</taxon>
        <taxon>Salinirubellus</taxon>
    </lineage>
</organism>
<dbReference type="InterPro" id="IPR002104">
    <property type="entry name" value="Integrase_catalytic"/>
</dbReference>
<reference evidence="3" key="1">
    <citation type="submission" date="2022-09" db="EMBL/GenBank/DDBJ databases">
        <title>Diverse halophilic archaea isolated from saline environments.</title>
        <authorList>
            <person name="Cui H.-L."/>
        </authorList>
    </citation>
    <scope>NUCLEOTIDE SEQUENCE</scope>
    <source>
        <strain evidence="3">ZS-35-S2</strain>
    </source>
</reference>
<dbReference type="GeneID" id="74944483"/>
<gene>
    <name evidence="3" type="ORF">N0B31_18635</name>
</gene>
<dbReference type="Proteomes" id="UP001057580">
    <property type="component" value="Chromosome"/>
</dbReference>
<dbReference type="GO" id="GO:0003677">
    <property type="term" value="F:DNA binding"/>
    <property type="evidence" value="ECO:0007669"/>
    <property type="project" value="InterPro"/>
</dbReference>
<accession>A0A9E7U4B9</accession>
<protein>
    <submittedName>
        <fullName evidence="3">Site-specific integrase</fullName>
    </submittedName>
</protein>
<dbReference type="InterPro" id="IPR011010">
    <property type="entry name" value="DNA_brk_join_enz"/>
</dbReference>
<dbReference type="GO" id="GO:0006310">
    <property type="term" value="P:DNA recombination"/>
    <property type="evidence" value="ECO:0007669"/>
    <property type="project" value="UniProtKB-KW"/>
</dbReference>
<evidence type="ECO:0000313" key="4">
    <source>
        <dbReference type="Proteomes" id="UP001057580"/>
    </source>
</evidence>
<name>A0A9E7U4B9_9EURY</name>
<evidence type="ECO:0000259" key="2">
    <source>
        <dbReference type="PROSITE" id="PS51898"/>
    </source>
</evidence>
<dbReference type="KEGG" id="ssai:N0B31_18635"/>
<keyword evidence="1" id="KW-0233">DNA recombination</keyword>
<dbReference type="GO" id="GO:0015074">
    <property type="term" value="P:DNA integration"/>
    <property type="evidence" value="ECO:0007669"/>
    <property type="project" value="InterPro"/>
</dbReference>
<dbReference type="Gene3D" id="1.10.443.10">
    <property type="entry name" value="Intergrase catalytic core"/>
    <property type="match status" value="1"/>
</dbReference>
<dbReference type="InterPro" id="IPR013762">
    <property type="entry name" value="Integrase-like_cat_sf"/>
</dbReference>
<feature type="domain" description="Tyr recombinase" evidence="2">
    <location>
        <begin position="11"/>
        <end position="191"/>
    </location>
</feature>
<dbReference type="RefSeq" id="WP_260593114.1">
    <property type="nucleotide sequence ID" value="NZ_CP104003.1"/>
</dbReference>
<dbReference type="SUPFAM" id="SSF56349">
    <property type="entry name" value="DNA breaking-rejoining enzymes"/>
    <property type="match status" value="1"/>
</dbReference>
<keyword evidence="4" id="KW-1185">Reference proteome</keyword>
<dbReference type="PROSITE" id="PS51898">
    <property type="entry name" value="TYR_RECOMBINASE"/>
    <property type="match status" value="1"/>
</dbReference>
<sequence length="197" mass="22860">MQLEPYDEKAGYRCWLSQDEQEQIENYYSENLERQLAVELLLDGLRADEVIQVRKEDFRRMETEQEGWMLTIREGKTGHRECPVSASTKTTAYALTSAQSLHQDEPILSYTTKTIQNWVDEAAAHFAAEKEEWDYVTAHDLRRTWATFTYYQLAGDRAKQTVMSWGGWDSEQVFTSHYIGRVPDEIAISMMTEAGLV</sequence>
<dbReference type="CDD" id="cd00397">
    <property type="entry name" value="DNA_BRE_C"/>
    <property type="match status" value="1"/>
</dbReference>